<evidence type="ECO:0000256" key="3">
    <source>
        <dbReference type="ARBA" id="ARBA00010288"/>
    </source>
</evidence>
<feature type="transmembrane region" description="Helical" evidence="10">
    <location>
        <begin position="424"/>
        <end position="447"/>
    </location>
</feature>
<comment type="function">
    <text evidence="9 10">Intramembrane glycolipid transporter that operates in the biosynthetic pathway of dolichol-linked oligosaccharides, the glycan precursors employed in protein asparagine (N)-glycosylation. The sequential addition of sugars to dolichol pyrophosphate produces dolichol-linked oligosaccharides containing fourteen sugars, including two GlcNAcs, nine mannoses and three glucoses. Once assembled, the oligosaccharide is transferred from the lipid to nascent proteins by oligosaccharyltransferases. The assembly of dolichol-linked oligosaccharides begins on the cytosolic side of the endoplasmic reticulum membrane and finishes in its lumen. RFT1 could mediate the translocation of the cytosolically oriented intermediate DolPP-GlcNAc2Man5, produced by ALG11, into the ER lumen where dolichol-linked oligosaccharides assembly continues. However, the intramembrane lipid transporter activity could not be confirmed in vitro.</text>
</comment>
<evidence type="ECO:0000256" key="1">
    <source>
        <dbReference type="ARBA" id="ARBA00004477"/>
    </source>
</evidence>
<feature type="transmembrane region" description="Helical" evidence="10">
    <location>
        <begin position="467"/>
        <end position="484"/>
    </location>
</feature>
<proteinExistence type="inferred from homology"/>
<evidence type="ECO:0000256" key="5">
    <source>
        <dbReference type="ARBA" id="ARBA00022824"/>
    </source>
</evidence>
<evidence type="ECO:0000256" key="4">
    <source>
        <dbReference type="ARBA" id="ARBA00022692"/>
    </source>
</evidence>
<evidence type="ECO:0000256" key="9">
    <source>
        <dbReference type="ARBA" id="ARBA00045912"/>
    </source>
</evidence>
<keyword evidence="4 10" id="KW-0812">Transmembrane</keyword>
<dbReference type="InterPro" id="IPR007594">
    <property type="entry name" value="RFT1"/>
</dbReference>
<keyword evidence="12" id="KW-1185">Reference proteome</keyword>
<keyword evidence="10" id="KW-0813">Transport</keyword>
<name>A0A166T5Z6_9AGAM</name>
<evidence type="ECO:0000256" key="7">
    <source>
        <dbReference type="ARBA" id="ARBA00023136"/>
    </source>
</evidence>
<organism evidence="11 12">
    <name type="scientific">Athelia psychrophila</name>
    <dbReference type="NCBI Taxonomy" id="1759441"/>
    <lineage>
        <taxon>Eukaryota</taxon>
        <taxon>Fungi</taxon>
        <taxon>Dikarya</taxon>
        <taxon>Basidiomycota</taxon>
        <taxon>Agaricomycotina</taxon>
        <taxon>Agaricomycetes</taxon>
        <taxon>Agaricomycetidae</taxon>
        <taxon>Atheliales</taxon>
        <taxon>Atheliaceae</taxon>
        <taxon>Athelia</taxon>
    </lineage>
</organism>
<feature type="transmembrane region" description="Helical" evidence="10">
    <location>
        <begin position="65"/>
        <end position="93"/>
    </location>
</feature>
<evidence type="ECO:0000256" key="8">
    <source>
        <dbReference type="ARBA" id="ARBA00044793"/>
    </source>
</evidence>
<accession>A0A166T5Z6</accession>
<feature type="transmembrane region" description="Helical" evidence="10">
    <location>
        <begin position="26"/>
        <end position="45"/>
    </location>
</feature>
<dbReference type="AlphaFoldDB" id="A0A166T5Z6"/>
<dbReference type="GO" id="GO:0005789">
    <property type="term" value="C:endoplasmic reticulum membrane"/>
    <property type="evidence" value="ECO:0007669"/>
    <property type="project" value="UniProtKB-SubCell"/>
</dbReference>
<feature type="transmembrane region" description="Helical" evidence="10">
    <location>
        <begin position="363"/>
        <end position="387"/>
    </location>
</feature>
<dbReference type="Proteomes" id="UP000076532">
    <property type="component" value="Unassembled WGS sequence"/>
</dbReference>
<dbReference type="EMBL" id="KV417495">
    <property type="protein sequence ID" value="KZP30220.1"/>
    <property type="molecule type" value="Genomic_DNA"/>
</dbReference>
<protein>
    <recommendedName>
        <fullName evidence="8 10">Man(5)GlcNAc(2)-PP-dolichol translocation protein RFT1</fullName>
    </recommendedName>
</protein>
<feature type="transmembrane region" description="Helical" evidence="10">
    <location>
        <begin position="321"/>
        <end position="343"/>
    </location>
</feature>
<evidence type="ECO:0000256" key="2">
    <source>
        <dbReference type="ARBA" id="ARBA00004922"/>
    </source>
</evidence>
<dbReference type="OrthoDB" id="9979195at2759"/>
<comment type="pathway">
    <text evidence="2">Protein modification; protein glycosylation.</text>
</comment>
<feature type="transmembrane region" description="Helical" evidence="10">
    <location>
        <begin position="399"/>
        <end position="418"/>
    </location>
</feature>
<evidence type="ECO:0000256" key="10">
    <source>
        <dbReference type="RuleBase" id="RU365067"/>
    </source>
</evidence>
<evidence type="ECO:0000313" key="12">
    <source>
        <dbReference type="Proteomes" id="UP000076532"/>
    </source>
</evidence>
<dbReference type="PANTHER" id="PTHR13117">
    <property type="entry name" value="ENDOPLASMIC RETICULUM MULTISPAN TRANSMEMBRANE PROTEIN-RELATED"/>
    <property type="match status" value="1"/>
</dbReference>
<feature type="transmembrane region" description="Helical" evidence="10">
    <location>
        <begin position="105"/>
        <end position="124"/>
    </location>
</feature>
<sequence>MALQLVSRVFTFCLNQAMFRLASPRAFGIAAIQFELVMSTILFLSREGVRNALLRAWPNKQTQSHSQVVMITNVAMIPLFLGIPLAAATCGLYSYIAAVEARNQPYFTASIVIYALAAIVELMSEPMHNRSMGEVLTGVRVKAEGTGVTGKTLMTCAILWGDSTRGARSDYALLAFALGQLAYSVLVFVTYHAHFRALSLWPRRPSDGGLVDPRNLMQCRGLFDGTVVTLSLTMTAQSFFKHLLTEGDKLILSSLSPLQDQGGYALAVNYGSLVARIVFQPIEEVLRVYFSKILCPGTKTSQPHSQEKVDRASLQQAADALISLLAVQCSLSIILLVFGPWYIELALQLLLPSHYLHTSAPDVLAAWIWYIPVLAINGGLEAFVSSAAMPKDVNRQSRWMASFSLVFIAGAISLYSLGFGDASLVYANILNLSARIVYALRFVSNYFHSHNYSGSLKWNKVIPQRRVIVVSILSWLLVFVSSSRSDATSIVRAGGKAAFLRSAVVGHITIGAISCLTCMVVWWSASPRILPRAKKD</sequence>
<reference evidence="11 12" key="1">
    <citation type="journal article" date="2016" name="Mol. Biol. Evol.">
        <title>Comparative Genomics of Early-Diverging Mushroom-Forming Fungi Provides Insights into the Origins of Lignocellulose Decay Capabilities.</title>
        <authorList>
            <person name="Nagy L.G."/>
            <person name="Riley R."/>
            <person name="Tritt A."/>
            <person name="Adam C."/>
            <person name="Daum C."/>
            <person name="Floudas D."/>
            <person name="Sun H."/>
            <person name="Yadav J.S."/>
            <person name="Pangilinan J."/>
            <person name="Larsson K.H."/>
            <person name="Matsuura K."/>
            <person name="Barry K."/>
            <person name="Labutti K."/>
            <person name="Kuo R."/>
            <person name="Ohm R.A."/>
            <person name="Bhattacharya S.S."/>
            <person name="Shirouzu T."/>
            <person name="Yoshinaga Y."/>
            <person name="Martin F.M."/>
            <person name="Grigoriev I.V."/>
            <person name="Hibbett D.S."/>
        </authorList>
    </citation>
    <scope>NUCLEOTIDE SEQUENCE [LARGE SCALE GENOMIC DNA]</scope>
    <source>
        <strain evidence="11 12">CBS 109695</strain>
    </source>
</reference>
<evidence type="ECO:0000313" key="11">
    <source>
        <dbReference type="EMBL" id="KZP30220.1"/>
    </source>
</evidence>
<comment type="subcellular location">
    <subcellularLocation>
        <location evidence="1 10">Endoplasmic reticulum membrane</location>
        <topology evidence="1 10">Multi-pass membrane protein</topology>
    </subcellularLocation>
</comment>
<dbReference type="PANTHER" id="PTHR13117:SF5">
    <property type="entry name" value="PROTEIN RFT1 HOMOLOG"/>
    <property type="match status" value="1"/>
</dbReference>
<keyword evidence="5 10" id="KW-0256">Endoplasmic reticulum</keyword>
<dbReference type="Pfam" id="PF04506">
    <property type="entry name" value="Rft-1"/>
    <property type="match status" value="1"/>
</dbReference>
<dbReference type="GO" id="GO:0006488">
    <property type="term" value="P:dolichol-linked oligosaccharide biosynthetic process"/>
    <property type="evidence" value="ECO:0007669"/>
    <property type="project" value="InterPro"/>
</dbReference>
<keyword evidence="6 10" id="KW-1133">Transmembrane helix</keyword>
<gene>
    <name evidence="11" type="ORF">FIBSPDRAFT_777901</name>
</gene>
<evidence type="ECO:0000256" key="6">
    <source>
        <dbReference type="ARBA" id="ARBA00022989"/>
    </source>
</evidence>
<dbReference type="GO" id="GO:0034203">
    <property type="term" value="P:glycolipid translocation"/>
    <property type="evidence" value="ECO:0007669"/>
    <property type="project" value="TreeGrafter"/>
</dbReference>
<feature type="transmembrane region" description="Helical" evidence="10">
    <location>
        <begin position="504"/>
        <end position="525"/>
    </location>
</feature>
<keyword evidence="7 10" id="KW-0472">Membrane</keyword>
<comment type="similarity">
    <text evidence="3 10">Belongs to the RFT1 family.</text>
</comment>
<feature type="transmembrane region" description="Helical" evidence="10">
    <location>
        <begin position="171"/>
        <end position="194"/>
    </location>
</feature>
<dbReference type="STRING" id="436010.A0A166T5Z6"/>